<evidence type="ECO:0000256" key="10">
    <source>
        <dbReference type="SAM" id="Phobius"/>
    </source>
</evidence>
<evidence type="ECO:0000256" key="1">
    <source>
        <dbReference type="ARBA" id="ARBA00004141"/>
    </source>
</evidence>
<evidence type="ECO:0000313" key="14">
    <source>
        <dbReference type="Proteomes" id="UP001175000"/>
    </source>
</evidence>
<keyword evidence="4 10" id="KW-0812">Transmembrane</keyword>
<feature type="transmembrane region" description="Helical" evidence="10">
    <location>
        <begin position="907"/>
        <end position="933"/>
    </location>
</feature>
<evidence type="ECO:0000256" key="4">
    <source>
        <dbReference type="ARBA" id="ARBA00022692"/>
    </source>
</evidence>
<keyword evidence="13" id="KW-0378">Hydrolase</keyword>
<keyword evidence="8 10" id="KW-0472">Membrane</keyword>
<dbReference type="InterPro" id="IPR050173">
    <property type="entry name" value="ABC_transporter_C-like"/>
</dbReference>
<feature type="transmembrane region" description="Helical" evidence="10">
    <location>
        <begin position="1115"/>
        <end position="1136"/>
    </location>
</feature>
<feature type="transmembrane region" description="Helical" evidence="10">
    <location>
        <begin position="301"/>
        <end position="323"/>
    </location>
</feature>
<dbReference type="CDD" id="cd03250">
    <property type="entry name" value="ABCC_MRP_domain1"/>
    <property type="match status" value="1"/>
</dbReference>
<feature type="compositionally biased region" description="Low complexity" evidence="9">
    <location>
        <begin position="43"/>
        <end position="55"/>
    </location>
</feature>
<dbReference type="CDD" id="cd03244">
    <property type="entry name" value="ABCC_MRP_domain2"/>
    <property type="match status" value="1"/>
</dbReference>
<feature type="transmembrane region" description="Helical" evidence="10">
    <location>
        <begin position="1003"/>
        <end position="1021"/>
    </location>
</feature>
<feature type="domain" description="ABC transporter" evidence="11">
    <location>
        <begin position="1185"/>
        <end position="1453"/>
    </location>
</feature>
<feature type="transmembrane region" description="Helical" evidence="10">
    <location>
        <begin position="269"/>
        <end position="295"/>
    </location>
</feature>
<dbReference type="Pfam" id="PF00664">
    <property type="entry name" value="ABC_membrane"/>
    <property type="match status" value="2"/>
</dbReference>
<dbReference type="PANTHER" id="PTHR24223:SF456">
    <property type="entry name" value="MULTIDRUG RESISTANCE-ASSOCIATED PROTEIN LETHAL(2)03659"/>
    <property type="match status" value="1"/>
</dbReference>
<dbReference type="CDD" id="cd18597">
    <property type="entry name" value="ABC_6TM_YOR1_D1_like"/>
    <property type="match status" value="1"/>
</dbReference>
<name>A0AA40BXR0_9PEZI</name>
<dbReference type="PROSITE" id="PS00211">
    <property type="entry name" value="ABC_TRANSPORTER_1"/>
    <property type="match status" value="2"/>
</dbReference>
<dbReference type="GO" id="GO:0016020">
    <property type="term" value="C:membrane"/>
    <property type="evidence" value="ECO:0007669"/>
    <property type="project" value="UniProtKB-SubCell"/>
</dbReference>
<evidence type="ECO:0000256" key="9">
    <source>
        <dbReference type="SAM" id="MobiDB-lite"/>
    </source>
</evidence>
<feature type="transmembrane region" description="Helical" evidence="10">
    <location>
        <begin position="1089"/>
        <end position="1109"/>
    </location>
</feature>
<feature type="transmembrane region" description="Helical" evidence="10">
    <location>
        <begin position="412"/>
        <end position="430"/>
    </location>
</feature>
<dbReference type="SMART" id="SM00382">
    <property type="entry name" value="AAA"/>
    <property type="match status" value="2"/>
</dbReference>
<feature type="transmembrane region" description="Helical" evidence="10">
    <location>
        <begin position="196"/>
        <end position="218"/>
    </location>
</feature>
<dbReference type="PROSITE" id="PS50929">
    <property type="entry name" value="ABC_TM1F"/>
    <property type="match status" value="2"/>
</dbReference>
<dbReference type="InterPro" id="IPR017871">
    <property type="entry name" value="ABC_transporter-like_CS"/>
</dbReference>
<dbReference type="PROSITE" id="PS50893">
    <property type="entry name" value="ABC_TRANSPORTER_2"/>
    <property type="match status" value="2"/>
</dbReference>
<evidence type="ECO:0000259" key="11">
    <source>
        <dbReference type="PROSITE" id="PS50893"/>
    </source>
</evidence>
<keyword evidence="3" id="KW-0813">Transport</keyword>
<evidence type="ECO:0000256" key="8">
    <source>
        <dbReference type="ARBA" id="ARBA00023136"/>
    </source>
</evidence>
<feature type="transmembrane region" description="Helical" evidence="10">
    <location>
        <begin position="154"/>
        <end position="176"/>
    </location>
</feature>
<sequence length="1461" mass="158481">MTSYDGERFPPRMWYRRVPFVSVKPIEARLARRPDATWSPDDANAGAERGAAEEATPLPDSTASWLSTLTFGWLSPVIRTGYTRPLQLEDVYAMPGHRLAEDHADRLEKCWSAGLEANRARTASSGLSRTPFWPRATSDATVLALGLNRVCFGWFWLGGLFKLAGDLSQMLAPLLIRFLIDTLSSPSSAQAQRAGFGYAVGLFLLLVFSVTANVHGFYRSYTTGVLLRSALMHAIYRRATTRLTERARLQHGLGTGKLMSLMSADVTRVDFCCGFLHSAWTSILQILLCFALTTWSLGYSALPGFGLLALLYPLQTVMVRQLLRLRRASMPFTDARVKAVVEAVATVRLIKINAYEQGLLARIGRLRADEVVYIRKRMLLRALNTAVSYTAPTLAAVVSIVCYGATSRGGMDAGVVFSALAFFLLLRTPLQALPMALSAIADARAALERLADFMLASDPGAAGHPPGASELVGEASDAPTLSGVVIRIEDATFAYHDDEDDGLAGDAADARGQEAAKRLPPDGPRSQVSASQKLFLDSLVVNCHRLTCIVGPVGSGKSSVFRAILGDMQLLRARCLHYPRLPLLSSSSSSPLSPSSPPSPPSPPSPLAYAPQSPWLLSDTVRENIVFGRPFDRTWYDEVLARCCLHPDMERLPDGDLTVVGELGISLSGGQRQRISLARAVYGRSPLLMLDDCFSALDAHVGRRVFDLVVGRARRDGEATVVLVTHSVKLAREADHIVYMEKGRIVEQGSYQALVGRSGPFALFAGSLVETEDSGSDSDSDADKPAAVSQPQKQEPGTTGTQERVRMPDDPTTTTTTAAAAAQLGVKQHDKARGAEMMQAEERLVGSVTANTYLRYVQMGNARLTVPLFVTSVVVYQGASIVSPLWLSWWQTTRYPLLSPAAYMGGYAAFGIGQSLGLFSMSAVFALFCFWCSNHLHRAAVTRVLHAPVAFFDTTPAGRVTHRFSKDVDAIDNVVGETLRLFLSTAAQAVGTIIVVTVVIPGFAAVAVAVLLVYVWTGMYYRPAARELRRLTNLLRSRVYETFGESLAGLPTLRAFGAVPRFVAANARAVDAEAATYWMSVGCQRWLNLRLDLCGAVLVLASGLLVVGLRDTIGAAAGGVVLSYVVTAQAVFGNMIRQSAQIENNMNSVERMLHYADKMEQEPAHDVAEVDGALKAKRWPWSGRVQFQALTLSHRPELEPALRDITLDVRPGEKVGVVGRTGAGKSTLISALLRIAEPSSGRILIDGVDTRTIGLHLLRSSLSVISQDAVLLAGTIRYNLDPLQHYDDAWLYQCLQRVGLVADGPRDSPNADSDIRDKDMASQSSGLEKTHDSETTSRSRGLTLGSEVKENGANLSHGQRSLLSIARALARRSRIVILDEATASIDGRADTEIQAMLNKVMGDATVLTVAHRLETVMTTCDRIVVMDSGRIVEAGPAPELYCRPDGLFRRLCLASHITLRK</sequence>
<dbReference type="InterPro" id="IPR027417">
    <property type="entry name" value="P-loop_NTPase"/>
</dbReference>
<dbReference type="GO" id="GO:0140359">
    <property type="term" value="F:ABC-type transporter activity"/>
    <property type="evidence" value="ECO:0007669"/>
    <property type="project" value="InterPro"/>
</dbReference>
<feature type="compositionally biased region" description="Polar residues" evidence="9">
    <location>
        <begin position="790"/>
        <end position="802"/>
    </location>
</feature>
<comment type="similarity">
    <text evidence="2">Belongs to the ABC transporter superfamily. ABCC family. Conjugate transporter (TC 3.A.1.208) subfamily.</text>
</comment>
<evidence type="ECO:0000259" key="12">
    <source>
        <dbReference type="PROSITE" id="PS50929"/>
    </source>
</evidence>
<proteinExistence type="inferred from homology"/>
<comment type="subcellular location">
    <subcellularLocation>
        <location evidence="1">Membrane</location>
        <topology evidence="1">Multi-pass membrane protein</topology>
    </subcellularLocation>
</comment>
<dbReference type="SUPFAM" id="SSF52540">
    <property type="entry name" value="P-loop containing nucleoside triphosphate hydrolases"/>
    <property type="match status" value="2"/>
</dbReference>
<feature type="domain" description="ABC transmembrane type-1" evidence="12">
    <location>
        <begin position="874"/>
        <end position="1144"/>
    </location>
</feature>
<dbReference type="Pfam" id="PF00005">
    <property type="entry name" value="ABC_tran"/>
    <property type="match status" value="2"/>
</dbReference>
<reference evidence="13" key="1">
    <citation type="submission" date="2023-06" db="EMBL/GenBank/DDBJ databases">
        <title>Genome-scale phylogeny and comparative genomics of the fungal order Sordariales.</title>
        <authorList>
            <consortium name="Lawrence Berkeley National Laboratory"/>
            <person name="Hensen N."/>
            <person name="Bonometti L."/>
            <person name="Westerberg I."/>
            <person name="Brannstrom I.O."/>
            <person name="Guillou S."/>
            <person name="Cros-Aarteil S."/>
            <person name="Calhoun S."/>
            <person name="Haridas S."/>
            <person name="Kuo A."/>
            <person name="Mondo S."/>
            <person name="Pangilinan J."/>
            <person name="Riley R."/>
            <person name="Labutti K."/>
            <person name="Andreopoulos B."/>
            <person name="Lipzen A."/>
            <person name="Chen C."/>
            <person name="Yanf M."/>
            <person name="Daum C."/>
            <person name="Ng V."/>
            <person name="Clum A."/>
            <person name="Steindorff A."/>
            <person name="Ohm R."/>
            <person name="Martin F."/>
            <person name="Silar P."/>
            <person name="Natvig D."/>
            <person name="Lalanne C."/>
            <person name="Gautier V."/>
            <person name="Ament-Velasquez S.L."/>
            <person name="Kruys A."/>
            <person name="Hutchinson M.I."/>
            <person name="Powell A.J."/>
            <person name="Barry K."/>
            <person name="Miller A.N."/>
            <person name="Grigoriev I.V."/>
            <person name="Debuchy R."/>
            <person name="Gladieux P."/>
            <person name="Thoren M.H."/>
            <person name="Johannesson H."/>
        </authorList>
    </citation>
    <scope>NUCLEOTIDE SEQUENCE</scope>
    <source>
        <strain evidence="13">CBS 606.72</strain>
    </source>
</reference>
<gene>
    <name evidence="13" type="ORF">B0T14DRAFT_433663</name>
</gene>
<dbReference type="GO" id="GO:0005524">
    <property type="term" value="F:ATP binding"/>
    <property type="evidence" value="ECO:0007669"/>
    <property type="project" value="UniProtKB-KW"/>
</dbReference>
<feature type="region of interest" description="Disordered" evidence="9">
    <location>
        <begin position="772"/>
        <end position="816"/>
    </location>
</feature>
<dbReference type="Proteomes" id="UP001175000">
    <property type="component" value="Unassembled WGS sequence"/>
</dbReference>
<dbReference type="InterPro" id="IPR003439">
    <property type="entry name" value="ABC_transporter-like_ATP-bd"/>
</dbReference>
<feature type="transmembrane region" description="Helical" evidence="10">
    <location>
        <begin position="864"/>
        <end position="887"/>
    </location>
</feature>
<keyword evidence="14" id="KW-1185">Reference proteome</keyword>
<comment type="caution">
    <text evidence="13">The sequence shown here is derived from an EMBL/GenBank/DDBJ whole genome shotgun (WGS) entry which is preliminary data.</text>
</comment>
<accession>A0AA40BXR0</accession>
<feature type="domain" description="ABC transporter" evidence="11">
    <location>
        <begin position="510"/>
        <end position="767"/>
    </location>
</feature>
<keyword evidence="7 10" id="KW-1133">Transmembrane helix</keyword>
<dbReference type="FunFam" id="1.20.1560.10:FF:000010">
    <property type="entry name" value="Multidrug resistance-associated ABC transporter"/>
    <property type="match status" value="1"/>
</dbReference>
<feature type="region of interest" description="Disordered" evidence="9">
    <location>
        <begin position="34"/>
        <end position="59"/>
    </location>
</feature>
<feature type="compositionally biased region" description="Basic and acidic residues" evidence="9">
    <location>
        <begin position="1328"/>
        <end position="1337"/>
    </location>
</feature>
<feature type="transmembrane region" description="Helical" evidence="10">
    <location>
        <begin position="386"/>
        <end position="406"/>
    </location>
</feature>
<feature type="region of interest" description="Disordered" evidence="9">
    <location>
        <begin position="1303"/>
        <end position="1350"/>
    </location>
</feature>
<dbReference type="CDD" id="cd18606">
    <property type="entry name" value="ABC_6TM_YOR1_D2_like"/>
    <property type="match status" value="1"/>
</dbReference>
<organism evidence="13 14">
    <name type="scientific">Immersiella caudata</name>
    <dbReference type="NCBI Taxonomy" id="314043"/>
    <lineage>
        <taxon>Eukaryota</taxon>
        <taxon>Fungi</taxon>
        <taxon>Dikarya</taxon>
        <taxon>Ascomycota</taxon>
        <taxon>Pezizomycotina</taxon>
        <taxon>Sordariomycetes</taxon>
        <taxon>Sordariomycetidae</taxon>
        <taxon>Sordariales</taxon>
        <taxon>Lasiosphaeriaceae</taxon>
        <taxon>Immersiella</taxon>
    </lineage>
</organism>
<evidence type="ECO:0000256" key="7">
    <source>
        <dbReference type="ARBA" id="ARBA00022989"/>
    </source>
</evidence>
<dbReference type="Gene3D" id="1.20.1560.10">
    <property type="entry name" value="ABC transporter type 1, transmembrane domain"/>
    <property type="match status" value="2"/>
</dbReference>
<evidence type="ECO:0000256" key="6">
    <source>
        <dbReference type="ARBA" id="ARBA00022840"/>
    </source>
</evidence>
<evidence type="ECO:0000256" key="3">
    <source>
        <dbReference type="ARBA" id="ARBA00022448"/>
    </source>
</evidence>
<keyword evidence="5" id="KW-0547">Nucleotide-binding</keyword>
<evidence type="ECO:0000256" key="5">
    <source>
        <dbReference type="ARBA" id="ARBA00022741"/>
    </source>
</evidence>
<dbReference type="SUPFAM" id="SSF90123">
    <property type="entry name" value="ABC transporter transmembrane region"/>
    <property type="match status" value="2"/>
</dbReference>
<feature type="domain" description="ABC transmembrane type-1" evidence="12">
    <location>
        <begin position="156"/>
        <end position="442"/>
    </location>
</feature>
<dbReference type="InterPro" id="IPR011527">
    <property type="entry name" value="ABC1_TM_dom"/>
</dbReference>
<dbReference type="InterPro" id="IPR036640">
    <property type="entry name" value="ABC1_TM_sf"/>
</dbReference>
<evidence type="ECO:0000313" key="13">
    <source>
        <dbReference type="EMBL" id="KAK0617468.1"/>
    </source>
</evidence>
<feature type="region of interest" description="Disordered" evidence="9">
    <location>
        <begin position="587"/>
        <end position="608"/>
    </location>
</feature>
<dbReference type="GO" id="GO:0016887">
    <property type="term" value="F:ATP hydrolysis activity"/>
    <property type="evidence" value="ECO:0007669"/>
    <property type="project" value="InterPro"/>
</dbReference>
<evidence type="ECO:0000256" key="2">
    <source>
        <dbReference type="ARBA" id="ARBA00009726"/>
    </source>
</evidence>
<dbReference type="PANTHER" id="PTHR24223">
    <property type="entry name" value="ATP-BINDING CASSETTE SUB-FAMILY C"/>
    <property type="match status" value="1"/>
</dbReference>
<protein>
    <submittedName>
        <fullName evidence="13">P-loop containing nucleoside triphosphate hydrolase protein</fullName>
    </submittedName>
</protein>
<keyword evidence="6" id="KW-0067">ATP-binding</keyword>
<dbReference type="EMBL" id="JAULSU010000005">
    <property type="protein sequence ID" value="KAK0617468.1"/>
    <property type="molecule type" value="Genomic_DNA"/>
</dbReference>
<dbReference type="Gene3D" id="3.40.50.300">
    <property type="entry name" value="P-loop containing nucleotide triphosphate hydrolases"/>
    <property type="match status" value="2"/>
</dbReference>
<feature type="compositionally biased region" description="Pro residues" evidence="9">
    <location>
        <begin position="594"/>
        <end position="606"/>
    </location>
</feature>
<dbReference type="InterPro" id="IPR003593">
    <property type="entry name" value="AAA+_ATPase"/>
</dbReference>